<feature type="compositionally biased region" description="Low complexity" evidence="2">
    <location>
        <begin position="201"/>
        <end position="219"/>
    </location>
</feature>
<sequence length="325" mass="34615">MPRALNLILERAEALGGEVKLSFMEIYNENVYDLMDKAAAQTGKRRAQRQGPASGSQGREVVPWRDSKLTHLFQYLLAPPNGGLVARVSMIVNAKAVAIVRSAADPRAAAARGFATYDKNGRRVVGARGASARKDELENYVVDLEMQFQETEEELERVRAEKDDECAKLRALLDAERRRAAGGGAMEGGAAGRRRWRARARATTTRPSPGSSSSSATSPRRARRAARSAASSRPRARPRRPRASSRARDETGGRALAEVIGERDAAVAGAAQREAEARAACDAAVAAADGRAAAAEGREASMAKQAQATAPAAAAQAPVNMNMVL</sequence>
<dbReference type="InterPro" id="IPR027417">
    <property type="entry name" value="P-loop_NTPase"/>
</dbReference>
<evidence type="ECO:0000313" key="3">
    <source>
        <dbReference type="EMBL" id="KAK7254866.1"/>
    </source>
</evidence>
<proteinExistence type="predicted"/>
<comment type="caution">
    <text evidence="3">The sequence shown here is derived from an EMBL/GenBank/DDBJ whole genome shotgun (WGS) entry which is preliminary data.</text>
</comment>
<dbReference type="SUPFAM" id="SSF52540">
    <property type="entry name" value="P-loop containing nucleoside triphosphate hydrolases"/>
    <property type="match status" value="1"/>
</dbReference>
<evidence type="ECO:0008006" key="5">
    <source>
        <dbReference type="Google" id="ProtNLM"/>
    </source>
</evidence>
<evidence type="ECO:0000313" key="4">
    <source>
        <dbReference type="Proteomes" id="UP001363151"/>
    </source>
</evidence>
<evidence type="ECO:0000256" key="1">
    <source>
        <dbReference type="SAM" id="Coils"/>
    </source>
</evidence>
<dbReference type="EMBL" id="JBBJCI010000014">
    <property type="protein sequence ID" value="KAK7254866.1"/>
    <property type="molecule type" value="Genomic_DNA"/>
</dbReference>
<reference evidence="3 4" key="1">
    <citation type="submission" date="2024-03" db="EMBL/GenBank/DDBJ databases">
        <title>Aureococcus anophagefferens CCMP1851 and Kratosvirus quantuckense: Draft genome of a second virus-susceptible host strain in the model system.</title>
        <authorList>
            <person name="Chase E."/>
            <person name="Truchon A.R."/>
            <person name="Schepens W."/>
            <person name="Wilhelm S.W."/>
        </authorList>
    </citation>
    <scope>NUCLEOTIDE SEQUENCE [LARGE SCALE GENOMIC DNA]</scope>
    <source>
        <strain evidence="3 4">CCMP1851</strain>
    </source>
</reference>
<keyword evidence="4" id="KW-1185">Reference proteome</keyword>
<feature type="compositionally biased region" description="Basic residues" evidence="2">
    <location>
        <begin position="234"/>
        <end position="245"/>
    </location>
</feature>
<feature type="region of interest" description="Disordered" evidence="2">
    <location>
        <begin position="180"/>
        <end position="256"/>
    </location>
</feature>
<dbReference type="Proteomes" id="UP001363151">
    <property type="component" value="Unassembled WGS sequence"/>
</dbReference>
<feature type="region of interest" description="Disordered" evidence="2">
    <location>
        <begin position="42"/>
        <end position="61"/>
    </location>
</feature>
<feature type="coiled-coil region" evidence="1">
    <location>
        <begin position="127"/>
        <end position="179"/>
    </location>
</feature>
<accession>A0ABR1GGA4</accession>
<gene>
    <name evidence="3" type="ORF">SO694_00135066</name>
</gene>
<keyword evidence="1" id="KW-0175">Coiled coil</keyword>
<name>A0ABR1GGA4_AURAN</name>
<protein>
    <recommendedName>
        <fullName evidence="5">Kinesin motor domain-containing protein</fullName>
    </recommendedName>
</protein>
<organism evidence="3 4">
    <name type="scientific">Aureococcus anophagefferens</name>
    <name type="common">Harmful bloom alga</name>
    <dbReference type="NCBI Taxonomy" id="44056"/>
    <lineage>
        <taxon>Eukaryota</taxon>
        <taxon>Sar</taxon>
        <taxon>Stramenopiles</taxon>
        <taxon>Ochrophyta</taxon>
        <taxon>Pelagophyceae</taxon>
        <taxon>Pelagomonadales</taxon>
        <taxon>Pelagomonadaceae</taxon>
        <taxon>Aureococcus</taxon>
    </lineage>
</organism>
<dbReference type="InterPro" id="IPR036961">
    <property type="entry name" value="Kinesin_motor_dom_sf"/>
</dbReference>
<dbReference type="Gene3D" id="3.40.850.10">
    <property type="entry name" value="Kinesin motor domain"/>
    <property type="match status" value="1"/>
</dbReference>
<feature type="compositionally biased region" description="Gly residues" evidence="2">
    <location>
        <begin position="181"/>
        <end position="191"/>
    </location>
</feature>
<evidence type="ECO:0000256" key="2">
    <source>
        <dbReference type="SAM" id="MobiDB-lite"/>
    </source>
</evidence>